<dbReference type="InterPro" id="IPR015300">
    <property type="entry name" value="DNA-bd_pseudobarrel_sf"/>
</dbReference>
<feature type="domain" description="PB1" evidence="14">
    <location>
        <begin position="1031"/>
        <end position="1124"/>
    </location>
</feature>
<comment type="function">
    <text evidence="9">Auxin response factors (ARFs) are transcriptional factors that bind specifically to the DNA sequence 5'-TGTCTC-3' found in the auxin-responsive promoter elements (AuxREs).</text>
</comment>
<dbReference type="Proteomes" id="UP000257109">
    <property type="component" value="Unassembled WGS sequence"/>
</dbReference>
<dbReference type="Gene3D" id="3.10.20.90">
    <property type="entry name" value="Phosphatidylinositol 3-kinase Catalytic Subunit, Chain A, domain 1"/>
    <property type="match status" value="1"/>
</dbReference>
<dbReference type="FunFam" id="2.40.330.10:FF:000001">
    <property type="entry name" value="Auxin response factor"/>
    <property type="match status" value="1"/>
</dbReference>
<dbReference type="PROSITE" id="PS51745">
    <property type="entry name" value="PB1"/>
    <property type="match status" value="1"/>
</dbReference>
<keyword evidence="4 9" id="KW-0805">Transcription regulation</keyword>
<dbReference type="PANTHER" id="PTHR31384">
    <property type="entry name" value="AUXIN RESPONSE FACTOR 4-RELATED"/>
    <property type="match status" value="1"/>
</dbReference>
<dbReference type="CDD" id="cd10017">
    <property type="entry name" value="B3_DNA"/>
    <property type="match status" value="1"/>
</dbReference>
<comment type="subcellular location">
    <subcellularLocation>
        <location evidence="1 9">Nucleus</location>
    </subcellularLocation>
</comment>
<dbReference type="Pfam" id="PF02309">
    <property type="entry name" value="AUX_IAA"/>
    <property type="match status" value="1"/>
</dbReference>
<dbReference type="InterPro" id="IPR044835">
    <property type="entry name" value="ARF_plant"/>
</dbReference>
<feature type="region of interest" description="Disordered" evidence="11">
    <location>
        <begin position="690"/>
        <end position="712"/>
    </location>
</feature>
<feature type="region of interest" description="Disordered" evidence="11">
    <location>
        <begin position="745"/>
        <end position="840"/>
    </location>
</feature>
<feature type="region of interest" description="Disordered" evidence="11">
    <location>
        <begin position="628"/>
        <end position="655"/>
    </location>
</feature>
<dbReference type="InterPro" id="IPR010525">
    <property type="entry name" value="ARF_dom"/>
</dbReference>
<evidence type="ECO:0000256" key="3">
    <source>
        <dbReference type="ARBA" id="ARBA00011726"/>
    </source>
</evidence>
<evidence type="ECO:0000256" key="7">
    <source>
        <dbReference type="ARBA" id="ARBA00023242"/>
    </source>
</evidence>
<evidence type="ECO:0000313" key="16">
    <source>
        <dbReference type="Proteomes" id="UP000257109"/>
    </source>
</evidence>
<comment type="similarity">
    <text evidence="2 9">Belongs to the ARF family.</text>
</comment>
<keyword evidence="7 9" id="KW-0539">Nucleus</keyword>
<dbReference type="GO" id="GO:0006355">
    <property type="term" value="P:regulation of DNA-templated transcription"/>
    <property type="evidence" value="ECO:0007669"/>
    <property type="project" value="InterPro"/>
</dbReference>
<evidence type="ECO:0000256" key="5">
    <source>
        <dbReference type="ARBA" id="ARBA00023125"/>
    </source>
</evidence>
<feature type="compositionally biased region" description="Polar residues" evidence="11">
    <location>
        <begin position="806"/>
        <end position="840"/>
    </location>
</feature>
<protein>
    <recommendedName>
        <fullName evidence="9">Auxin response factor</fullName>
    </recommendedName>
</protein>
<dbReference type="SMART" id="SM01019">
    <property type="entry name" value="B3"/>
    <property type="match status" value="1"/>
</dbReference>
<feature type="compositionally biased region" description="Polar residues" evidence="11">
    <location>
        <begin position="636"/>
        <end position="653"/>
    </location>
</feature>
<feature type="chain" id="PRO_5016835336" description="Auxin response factor" evidence="12">
    <location>
        <begin position="19"/>
        <end position="1168"/>
    </location>
</feature>
<dbReference type="PROSITE" id="PS50863">
    <property type="entry name" value="B3"/>
    <property type="match status" value="1"/>
</dbReference>
<evidence type="ECO:0000256" key="1">
    <source>
        <dbReference type="ARBA" id="ARBA00004123"/>
    </source>
</evidence>
<feature type="non-terminal residue" evidence="15">
    <location>
        <position position="1"/>
    </location>
</feature>
<sequence>MTFHINIILVLMKAPSNAYLPNSGEGERKTINSELWHACAGPLVSLPPVGSLVVYFPQGHSEQVAASMQKETDFIPSYPNLPSKLICMLHNVALHADPETDEVYAQMTLQPVNKYEKEAILASDMGLKQSRQPTEFFCKTLTASDTSTHGGFSVPRRAAEKIFPPLLELESRGIHADHKCDYSMQPPAQELVAKDLHDNTWAFRHIYRGQPKRHLLTTGWSVFVSTKRLFAGDSVLFIRDEKQHLLLGIKRANRQQPALSSSVISSDSMHIGILAAAAHAASNNSPFTIFYNPRASPAEFVVPLAKYNKAMYTQVSLGMRFRMMFETEESGVRRYMGTITGISDLDPVRWKSSQWRNIQVGWDESTAGERPSRVSIWEIEPVVTPFYICPPPFFRSKFPRQPGMPDDESDIENAFKRAMPWIGDDYGMKDASSSIFPGLSLVQWMSMQQNNQLSAAQSGCFPSMLPSNTLQGNLGTDDPSKLLNFQSPVLSAPSLQLNKPNLPNQINQLQQSPVSWPQQQQQLQQQQQQQLQQQQQHQQLQQQQQQQQQQLQSLLQIPMNQLQPQRQQQLPEPQNLPLLQQLPQKQQQSNQHATIMNNGVVASNQITNQFVQQPMSYGQLQQQQLLSGGIPPQQGIQPASKNTFPLTSLPQDSQFQQQIDQQANLLQRQQQQQQQQTQLQQSPLQLLQQNMPQRAPQQPPATQMLQQNPSEQQLHLQLLQKLQQQQQQQQLLSTSTPLLQSQLLQQQNTHQQNQQLPQPLPPISQHQPQQFGNNAFSTDKLLNSNNFSSSSLMQSQQLPMNQPQNTQKSLTITRAPSTLTDGDAPSCSTSPSTNNCQVSPPNLLKRNQQLPATLGGSLIVEPTSNLIQELHSKPDLQIKHELFNVKGPDQLKYKGTITDQLEASSSGTSYCLDPGNVQQNLPLSNFCIEGDVQSHPRNTLQFDSNLDGLTPDTMLLRGYDSPKDLQNLLSNYGGAPRDIETELSTADISSQSFGVPNMPFKPGCSGDVGINDTAVLNNNNGLRANQTPRMRTYTKVQKRGSVGRCIDVTRYKGYDELRHDLARMFGIEGQLEDPLRTDWKLVYVDHENDILLVGDDPWDEFVSCVQSIKILSSAEVQQMSLDGDLGGNVPIPNQACSGTDSGNAWRGQYEDNSAASFNRYSRVGAASV</sequence>
<evidence type="ECO:0000256" key="6">
    <source>
        <dbReference type="ARBA" id="ARBA00023163"/>
    </source>
</evidence>
<feature type="compositionally biased region" description="Low complexity" evidence="11">
    <location>
        <begin position="745"/>
        <end position="770"/>
    </location>
</feature>
<name>A0A371FUJ6_MUCPR</name>
<evidence type="ECO:0000256" key="10">
    <source>
        <dbReference type="SAM" id="Coils"/>
    </source>
</evidence>
<feature type="domain" description="TF-B3" evidence="13">
    <location>
        <begin position="137"/>
        <end position="253"/>
    </location>
</feature>
<evidence type="ECO:0000256" key="9">
    <source>
        <dbReference type="RuleBase" id="RU004561"/>
    </source>
</evidence>
<keyword evidence="16" id="KW-1185">Reference proteome</keyword>
<dbReference type="AlphaFoldDB" id="A0A371FUJ6"/>
<dbReference type="SUPFAM" id="SSF54277">
    <property type="entry name" value="CAD &amp; PB1 domains"/>
    <property type="match status" value="1"/>
</dbReference>
<dbReference type="FunFam" id="2.30.30.1040:FF:000001">
    <property type="entry name" value="Auxin response factor"/>
    <property type="match status" value="1"/>
</dbReference>
<organism evidence="15 16">
    <name type="scientific">Mucuna pruriens</name>
    <name type="common">Velvet bean</name>
    <name type="synonym">Dolichos pruriens</name>
    <dbReference type="NCBI Taxonomy" id="157652"/>
    <lineage>
        <taxon>Eukaryota</taxon>
        <taxon>Viridiplantae</taxon>
        <taxon>Streptophyta</taxon>
        <taxon>Embryophyta</taxon>
        <taxon>Tracheophyta</taxon>
        <taxon>Spermatophyta</taxon>
        <taxon>Magnoliopsida</taxon>
        <taxon>eudicotyledons</taxon>
        <taxon>Gunneridae</taxon>
        <taxon>Pentapetalae</taxon>
        <taxon>rosids</taxon>
        <taxon>fabids</taxon>
        <taxon>Fabales</taxon>
        <taxon>Fabaceae</taxon>
        <taxon>Papilionoideae</taxon>
        <taxon>50 kb inversion clade</taxon>
        <taxon>NPAAA clade</taxon>
        <taxon>indigoferoid/millettioid clade</taxon>
        <taxon>Phaseoleae</taxon>
        <taxon>Mucuna</taxon>
    </lineage>
</organism>
<comment type="caution">
    <text evidence="15">The sequence shown here is derived from an EMBL/GenBank/DDBJ whole genome shotgun (WGS) entry which is preliminary data.</text>
</comment>
<evidence type="ECO:0000256" key="4">
    <source>
        <dbReference type="ARBA" id="ARBA00023015"/>
    </source>
</evidence>
<proteinExistence type="inferred from homology"/>
<dbReference type="InterPro" id="IPR003340">
    <property type="entry name" value="B3_DNA-bd"/>
</dbReference>
<evidence type="ECO:0000256" key="12">
    <source>
        <dbReference type="SAM" id="SignalP"/>
    </source>
</evidence>
<feature type="compositionally biased region" description="Low complexity" evidence="11">
    <location>
        <begin position="781"/>
        <end position="805"/>
    </location>
</feature>
<feature type="signal peptide" evidence="12">
    <location>
        <begin position="1"/>
        <end position="18"/>
    </location>
</feature>
<dbReference type="Gene3D" id="2.30.30.1040">
    <property type="match status" value="1"/>
</dbReference>
<keyword evidence="8 9" id="KW-0927">Auxin signaling pathway</keyword>
<reference evidence="15" key="1">
    <citation type="submission" date="2018-05" db="EMBL/GenBank/DDBJ databases">
        <title>Draft genome of Mucuna pruriens seed.</title>
        <authorList>
            <person name="Nnadi N.E."/>
            <person name="Vos R."/>
            <person name="Hasami M.H."/>
            <person name="Devisetty U.K."/>
            <person name="Aguiy J.C."/>
        </authorList>
    </citation>
    <scope>NUCLEOTIDE SEQUENCE [LARGE SCALE GENOMIC DNA]</scope>
    <source>
        <strain evidence="15">JCA_2017</strain>
    </source>
</reference>
<dbReference type="GO" id="GO:0003677">
    <property type="term" value="F:DNA binding"/>
    <property type="evidence" value="ECO:0007669"/>
    <property type="project" value="UniProtKB-KW"/>
</dbReference>
<comment type="subunit">
    <text evidence="3 9">Homodimers and heterodimers.</text>
</comment>
<feature type="coiled-coil region" evidence="10">
    <location>
        <begin position="523"/>
        <end position="557"/>
    </location>
</feature>
<dbReference type="GO" id="GO:0005634">
    <property type="term" value="C:nucleus"/>
    <property type="evidence" value="ECO:0007669"/>
    <property type="project" value="UniProtKB-SubCell"/>
</dbReference>
<dbReference type="Gene3D" id="2.40.330.10">
    <property type="entry name" value="DNA-binding pseudobarrel domain"/>
    <property type="match status" value="1"/>
</dbReference>
<keyword evidence="10" id="KW-0175">Coiled coil</keyword>
<evidence type="ECO:0000259" key="13">
    <source>
        <dbReference type="PROSITE" id="PS50863"/>
    </source>
</evidence>
<dbReference type="InterPro" id="IPR053793">
    <property type="entry name" value="PB1-like"/>
</dbReference>
<evidence type="ECO:0000256" key="8">
    <source>
        <dbReference type="ARBA" id="ARBA00023294"/>
    </source>
</evidence>
<keyword evidence="12" id="KW-0732">Signal</keyword>
<gene>
    <name evidence="15" type="primary">ARF7</name>
    <name evidence="15" type="ORF">CR513_37436</name>
</gene>
<dbReference type="Pfam" id="PF06507">
    <property type="entry name" value="ARF_AD"/>
    <property type="match status" value="1"/>
</dbReference>
<dbReference type="Pfam" id="PF02362">
    <property type="entry name" value="B3"/>
    <property type="match status" value="1"/>
</dbReference>
<dbReference type="OrthoDB" id="1101089at2759"/>
<evidence type="ECO:0000256" key="2">
    <source>
        <dbReference type="ARBA" id="ARBA00007853"/>
    </source>
</evidence>
<dbReference type="FunFam" id="3.10.20.90:FF:000047">
    <property type="entry name" value="Auxin response factor"/>
    <property type="match status" value="1"/>
</dbReference>
<accession>A0A371FUJ6</accession>
<dbReference type="GO" id="GO:0009734">
    <property type="term" value="P:auxin-activated signaling pathway"/>
    <property type="evidence" value="ECO:0007669"/>
    <property type="project" value="UniProtKB-KW"/>
</dbReference>
<feature type="compositionally biased region" description="Low complexity" evidence="11">
    <location>
        <begin position="690"/>
        <end position="704"/>
    </location>
</feature>
<evidence type="ECO:0000313" key="15">
    <source>
        <dbReference type="EMBL" id="RDX81840.1"/>
    </source>
</evidence>
<dbReference type="SUPFAM" id="SSF101936">
    <property type="entry name" value="DNA-binding pseudobarrel domain"/>
    <property type="match status" value="1"/>
</dbReference>
<dbReference type="PANTHER" id="PTHR31384:SF21">
    <property type="entry name" value="AUXIN RESPONSE FACTOR 19"/>
    <property type="match status" value="1"/>
</dbReference>
<keyword evidence="6 9" id="KW-0804">Transcription</keyword>
<keyword evidence="5 9" id="KW-0238">DNA-binding</keyword>
<evidence type="ECO:0000256" key="11">
    <source>
        <dbReference type="SAM" id="MobiDB-lite"/>
    </source>
</evidence>
<dbReference type="STRING" id="157652.A0A371FUJ6"/>
<dbReference type="InterPro" id="IPR033389">
    <property type="entry name" value="AUX/IAA_dom"/>
</dbReference>
<evidence type="ECO:0000259" key="14">
    <source>
        <dbReference type="PROSITE" id="PS51745"/>
    </source>
</evidence>
<dbReference type="EMBL" id="QJKJ01007814">
    <property type="protein sequence ID" value="RDX81840.1"/>
    <property type="molecule type" value="Genomic_DNA"/>
</dbReference>